<keyword evidence="3" id="KW-1185">Reference proteome</keyword>
<dbReference type="AlphaFoldDB" id="A0A5B2WDX7"/>
<dbReference type="InterPro" id="IPR043714">
    <property type="entry name" value="DUF5655"/>
</dbReference>
<name>A0A5B2WDX7_9PSEU</name>
<protein>
    <submittedName>
        <fullName evidence="2">DUF4287 domain-containing protein</fullName>
    </submittedName>
</protein>
<gene>
    <name evidence="2" type="ORF">F0L68_39895</name>
</gene>
<evidence type="ECO:0000259" key="1">
    <source>
        <dbReference type="Pfam" id="PF18899"/>
    </source>
</evidence>
<evidence type="ECO:0000313" key="3">
    <source>
        <dbReference type="Proteomes" id="UP000323454"/>
    </source>
</evidence>
<feature type="domain" description="DUF5655" evidence="1">
    <location>
        <begin position="84"/>
        <end position="192"/>
    </location>
</feature>
<dbReference type="RefSeq" id="WP_149855122.1">
    <property type="nucleotide sequence ID" value="NZ_VUOB01000106.1"/>
</dbReference>
<sequence>MTGQSKSPAEMMAAVTASMRERTGRDLDEWVALVLASGPDPLDQHAVRAWLRDEHGMGQNSQWAVAFAAARRAGWREPTVAEYVDGQYAGRKAALRPIYDRVAELATGLGADVTVEGRGSYVPFVRARQFAAVQAATLGRVDLGLRFTSPPDSARLRPAKAPGQATHKIALTGVDEVDAEVEGLLRAAYEQNG</sequence>
<dbReference type="Pfam" id="PF14117">
    <property type="entry name" value="DUF4287"/>
    <property type="match status" value="1"/>
</dbReference>
<dbReference type="Pfam" id="PF18899">
    <property type="entry name" value="DUF5655"/>
    <property type="match status" value="1"/>
</dbReference>
<dbReference type="InterPro" id="IPR025629">
    <property type="entry name" value="DUF4287"/>
</dbReference>
<accession>A0A5B2WDX7</accession>
<proteinExistence type="predicted"/>
<organism evidence="2 3">
    <name type="scientific">Solihabitans fulvus</name>
    <dbReference type="NCBI Taxonomy" id="1892852"/>
    <lineage>
        <taxon>Bacteria</taxon>
        <taxon>Bacillati</taxon>
        <taxon>Actinomycetota</taxon>
        <taxon>Actinomycetes</taxon>
        <taxon>Pseudonocardiales</taxon>
        <taxon>Pseudonocardiaceae</taxon>
        <taxon>Solihabitans</taxon>
    </lineage>
</organism>
<dbReference type="OrthoDB" id="4559052at2"/>
<comment type="caution">
    <text evidence="2">The sequence shown here is derived from an EMBL/GenBank/DDBJ whole genome shotgun (WGS) entry which is preliminary data.</text>
</comment>
<reference evidence="2 3" key="2">
    <citation type="submission" date="2019-09" db="EMBL/GenBank/DDBJ databases">
        <authorList>
            <person name="Jin C."/>
        </authorList>
    </citation>
    <scope>NUCLEOTIDE SEQUENCE [LARGE SCALE GENOMIC DNA]</scope>
    <source>
        <strain evidence="2 3">AN110305</strain>
    </source>
</reference>
<dbReference type="EMBL" id="VUOB01000106">
    <property type="protein sequence ID" value="KAA2248439.1"/>
    <property type="molecule type" value="Genomic_DNA"/>
</dbReference>
<evidence type="ECO:0000313" key="2">
    <source>
        <dbReference type="EMBL" id="KAA2248439.1"/>
    </source>
</evidence>
<reference evidence="2 3" key="1">
    <citation type="submission" date="2019-09" db="EMBL/GenBank/DDBJ databases">
        <title>Goodfellowia gen. nov., a new genus of the Pseudonocardineae related to Actinoalloteichus, containing Goodfellowia coeruleoviolacea gen. nov., comb. nov. gen. nov., comb. nov.</title>
        <authorList>
            <person name="Labeda D."/>
        </authorList>
    </citation>
    <scope>NUCLEOTIDE SEQUENCE [LARGE SCALE GENOMIC DNA]</scope>
    <source>
        <strain evidence="2 3">AN110305</strain>
    </source>
</reference>
<dbReference type="Proteomes" id="UP000323454">
    <property type="component" value="Unassembled WGS sequence"/>
</dbReference>